<dbReference type="CDD" id="cd08244">
    <property type="entry name" value="MDR_enoyl_red"/>
    <property type="match status" value="1"/>
</dbReference>
<evidence type="ECO:0000313" key="5">
    <source>
        <dbReference type="Proteomes" id="UP001500443"/>
    </source>
</evidence>
<organism evidence="4 5">
    <name type="scientific">Streptomyces synnematoformans</name>
    <dbReference type="NCBI Taxonomy" id="415721"/>
    <lineage>
        <taxon>Bacteria</taxon>
        <taxon>Bacillati</taxon>
        <taxon>Actinomycetota</taxon>
        <taxon>Actinomycetes</taxon>
        <taxon>Kitasatosporales</taxon>
        <taxon>Streptomycetaceae</taxon>
        <taxon>Streptomyces</taxon>
    </lineage>
</organism>
<dbReference type="EMBL" id="BAAAPF010000309">
    <property type="protein sequence ID" value="GAA1501476.1"/>
    <property type="molecule type" value="Genomic_DNA"/>
</dbReference>
<keyword evidence="5" id="KW-1185">Reference proteome</keyword>
<dbReference type="SUPFAM" id="SSF50129">
    <property type="entry name" value="GroES-like"/>
    <property type="match status" value="1"/>
</dbReference>
<evidence type="ECO:0000259" key="3">
    <source>
        <dbReference type="SMART" id="SM00829"/>
    </source>
</evidence>
<comment type="caution">
    <text evidence="4">The sequence shown here is derived from an EMBL/GenBank/DDBJ whole genome shotgun (WGS) entry which is preliminary data.</text>
</comment>
<gene>
    <name evidence="4" type="ORF">GCM10009802_58070</name>
</gene>
<dbReference type="Pfam" id="PF00107">
    <property type="entry name" value="ADH_zinc_N"/>
    <property type="match status" value="1"/>
</dbReference>
<dbReference type="InterPro" id="IPR011032">
    <property type="entry name" value="GroES-like_sf"/>
</dbReference>
<sequence>MHAIRLHAFGPAENLVYEKTDDPVPGPGQVRIAVAAAGVHLLDTALRRGETGGPMPPADLPTIPGREVAGTVESLGDGVDPEWLGRRVVAHIGLVPGGYAELTVTEAERLHALPDSLDAAEAVAMIGTGRTTMAFLHFAAVTADDVAIVTAAAGGVGSLLVQYARNVGAYAVGLAGGPEKVAQVRDLGADTAADYTDPAWPEHVRAALGARRATVLLDTVGGPAARAAAGLLAPGGRHLVLGWSSGAPLEFTAAELAERGITSVNVLGPDWLSRIGGDNPLRRMEEAALTEAATGRWTPLVQRYPLARAAEAHRALESRGTVGKVVLEP</sequence>
<accession>A0ABN1ZNG0</accession>
<dbReference type="Proteomes" id="UP001500443">
    <property type="component" value="Unassembled WGS sequence"/>
</dbReference>
<feature type="domain" description="Enoyl reductase (ER)" evidence="3">
    <location>
        <begin position="10"/>
        <end position="327"/>
    </location>
</feature>
<dbReference type="InterPro" id="IPR020843">
    <property type="entry name" value="ER"/>
</dbReference>
<dbReference type="PANTHER" id="PTHR48106:SF13">
    <property type="entry name" value="QUINONE OXIDOREDUCTASE-RELATED"/>
    <property type="match status" value="1"/>
</dbReference>
<evidence type="ECO:0000256" key="2">
    <source>
        <dbReference type="ARBA" id="ARBA00023002"/>
    </source>
</evidence>
<proteinExistence type="predicted"/>
<dbReference type="PANTHER" id="PTHR48106">
    <property type="entry name" value="QUINONE OXIDOREDUCTASE PIG3-RELATED"/>
    <property type="match status" value="1"/>
</dbReference>
<keyword evidence="2" id="KW-0560">Oxidoreductase</keyword>
<evidence type="ECO:0000313" key="4">
    <source>
        <dbReference type="EMBL" id="GAA1501476.1"/>
    </source>
</evidence>
<dbReference type="SUPFAM" id="SSF51735">
    <property type="entry name" value="NAD(P)-binding Rossmann-fold domains"/>
    <property type="match status" value="1"/>
</dbReference>
<dbReference type="InterPro" id="IPR013154">
    <property type="entry name" value="ADH-like_N"/>
</dbReference>
<dbReference type="InterPro" id="IPR036291">
    <property type="entry name" value="NAD(P)-bd_dom_sf"/>
</dbReference>
<dbReference type="SMART" id="SM00829">
    <property type="entry name" value="PKS_ER"/>
    <property type="match status" value="1"/>
</dbReference>
<dbReference type="Gene3D" id="3.40.50.720">
    <property type="entry name" value="NAD(P)-binding Rossmann-like Domain"/>
    <property type="match status" value="1"/>
</dbReference>
<evidence type="ECO:0000256" key="1">
    <source>
        <dbReference type="ARBA" id="ARBA00022857"/>
    </source>
</evidence>
<dbReference type="InterPro" id="IPR013149">
    <property type="entry name" value="ADH-like_C"/>
</dbReference>
<dbReference type="RefSeq" id="WP_344293932.1">
    <property type="nucleotide sequence ID" value="NZ_BAAAPF010000309.1"/>
</dbReference>
<keyword evidence="1" id="KW-0521">NADP</keyword>
<protein>
    <submittedName>
        <fullName evidence="4">Zinc-binding dehydrogenase</fullName>
    </submittedName>
</protein>
<reference evidence="4 5" key="1">
    <citation type="journal article" date="2019" name="Int. J. Syst. Evol. Microbiol.">
        <title>The Global Catalogue of Microorganisms (GCM) 10K type strain sequencing project: providing services to taxonomists for standard genome sequencing and annotation.</title>
        <authorList>
            <consortium name="The Broad Institute Genomics Platform"/>
            <consortium name="The Broad Institute Genome Sequencing Center for Infectious Disease"/>
            <person name="Wu L."/>
            <person name="Ma J."/>
        </authorList>
    </citation>
    <scope>NUCLEOTIDE SEQUENCE [LARGE SCALE GENOMIC DNA]</scope>
    <source>
        <strain evidence="4 5">JCM 15481</strain>
    </source>
</reference>
<dbReference type="Gene3D" id="3.90.180.10">
    <property type="entry name" value="Medium-chain alcohol dehydrogenases, catalytic domain"/>
    <property type="match status" value="1"/>
</dbReference>
<name>A0ABN1ZNG0_9ACTN</name>
<dbReference type="Pfam" id="PF08240">
    <property type="entry name" value="ADH_N"/>
    <property type="match status" value="1"/>
</dbReference>